<dbReference type="InterPro" id="IPR020930">
    <property type="entry name" value="Ribosomal_uL5_bac-type"/>
</dbReference>
<keyword evidence="3 5" id="KW-0689">Ribosomal protein</keyword>
<dbReference type="STRING" id="1581420.AAW00_03475"/>
<evidence type="ECO:0000259" key="7">
    <source>
        <dbReference type="Pfam" id="PF01386"/>
    </source>
</evidence>
<sequence>MSDALELSAELRERAGKGASRALRREGRVPAVIYGNNEEPTTIHVEEKELRKQLGTGHFMNSIVMIGLGGDTLRTIPKDVALDPVSDRPIHVDFLRLSKNAKIQVAVPVVFINEEDSPGLKKGGVLNVVRHDLELVCENAKIPSEIEIDVTGLEVGDSIHISSVTLPDGAESAITDRDFTIATLVAPSALKRAEGEAGDDQTGEGMDAGETAATEQGPDDDAAAEQEAKSE</sequence>
<dbReference type="InterPro" id="IPR037121">
    <property type="entry name" value="Ribosomal_bL25_C"/>
</dbReference>
<evidence type="ECO:0000259" key="8">
    <source>
        <dbReference type="Pfam" id="PF14693"/>
    </source>
</evidence>
<comment type="function">
    <text evidence="5">This is one of the proteins that binds to the 5S RNA in the ribosome where it forms part of the central protuberance.</text>
</comment>
<dbReference type="GO" id="GO:0022625">
    <property type="term" value="C:cytosolic large ribosomal subunit"/>
    <property type="evidence" value="ECO:0007669"/>
    <property type="project" value="TreeGrafter"/>
</dbReference>
<dbReference type="AlphaFoldDB" id="A0A0G9MY24"/>
<dbReference type="SUPFAM" id="SSF50715">
    <property type="entry name" value="Ribosomal protein L25-like"/>
    <property type="match status" value="1"/>
</dbReference>
<dbReference type="EMBL" id="LBHB01000001">
    <property type="protein sequence ID" value="KLE35499.1"/>
    <property type="molecule type" value="Genomic_DNA"/>
</dbReference>
<comment type="similarity">
    <text evidence="5">Belongs to the bacterial ribosomal protein bL25 family. CTC subfamily.</text>
</comment>
<evidence type="ECO:0000256" key="3">
    <source>
        <dbReference type="ARBA" id="ARBA00022980"/>
    </source>
</evidence>
<dbReference type="PANTHER" id="PTHR33284:SF1">
    <property type="entry name" value="RIBOSOMAL PROTEIN L25_GLN-TRNA SYNTHETASE, ANTI-CODON-BINDING DOMAIN-CONTAINING PROTEIN"/>
    <property type="match status" value="1"/>
</dbReference>
<dbReference type="Pfam" id="PF14693">
    <property type="entry name" value="Ribosomal_TL5_C"/>
    <property type="match status" value="1"/>
</dbReference>
<name>A0A0G9MY24_9SPHN</name>
<dbReference type="CDD" id="cd00495">
    <property type="entry name" value="Ribosomal_L25_TL5_CTC"/>
    <property type="match status" value="1"/>
</dbReference>
<evidence type="ECO:0000256" key="2">
    <source>
        <dbReference type="ARBA" id="ARBA00022884"/>
    </source>
</evidence>
<evidence type="ECO:0000256" key="5">
    <source>
        <dbReference type="HAMAP-Rule" id="MF_01334"/>
    </source>
</evidence>
<dbReference type="InterPro" id="IPR020056">
    <property type="entry name" value="Rbsml_bL25/Gln-tRNA_synth_N"/>
</dbReference>
<protein>
    <recommendedName>
        <fullName evidence="5">Large ribosomal subunit protein bL25</fullName>
    </recommendedName>
    <alternativeName>
        <fullName evidence="5">General stress protein CTC</fullName>
    </alternativeName>
</protein>
<keyword evidence="2 5" id="KW-0694">RNA-binding</keyword>
<dbReference type="Proteomes" id="UP000053464">
    <property type="component" value="Unassembled WGS sequence"/>
</dbReference>
<keyword evidence="1 5" id="KW-0699">rRNA-binding</keyword>
<dbReference type="Gene3D" id="2.170.120.20">
    <property type="entry name" value="Ribosomal protein L25, beta domain"/>
    <property type="match status" value="1"/>
</dbReference>
<evidence type="ECO:0000256" key="1">
    <source>
        <dbReference type="ARBA" id="ARBA00022730"/>
    </source>
</evidence>
<dbReference type="InterPro" id="IPR001021">
    <property type="entry name" value="Ribosomal_bL25_long"/>
</dbReference>
<keyword evidence="4 5" id="KW-0687">Ribonucleoprotein</keyword>
<dbReference type="PATRIC" id="fig|1581420.6.peg.704"/>
<dbReference type="HAMAP" id="MF_01334">
    <property type="entry name" value="Ribosomal_bL25_CTC"/>
    <property type="match status" value="1"/>
</dbReference>
<organism evidence="9 10">
    <name type="scientific">Aurantiacibacter luteus</name>
    <dbReference type="NCBI Taxonomy" id="1581420"/>
    <lineage>
        <taxon>Bacteria</taxon>
        <taxon>Pseudomonadati</taxon>
        <taxon>Pseudomonadota</taxon>
        <taxon>Alphaproteobacteria</taxon>
        <taxon>Sphingomonadales</taxon>
        <taxon>Erythrobacteraceae</taxon>
        <taxon>Aurantiacibacter</taxon>
    </lineage>
</organism>
<evidence type="ECO:0000313" key="9">
    <source>
        <dbReference type="EMBL" id="KLE35499.1"/>
    </source>
</evidence>
<dbReference type="InterPro" id="IPR029751">
    <property type="entry name" value="Ribosomal_L25_dom"/>
</dbReference>
<evidence type="ECO:0000256" key="6">
    <source>
        <dbReference type="SAM" id="MobiDB-lite"/>
    </source>
</evidence>
<dbReference type="GO" id="GO:0003735">
    <property type="term" value="F:structural constituent of ribosome"/>
    <property type="evidence" value="ECO:0007669"/>
    <property type="project" value="InterPro"/>
</dbReference>
<dbReference type="GO" id="GO:0006412">
    <property type="term" value="P:translation"/>
    <property type="evidence" value="ECO:0007669"/>
    <property type="project" value="UniProtKB-UniRule"/>
</dbReference>
<dbReference type="PANTHER" id="PTHR33284">
    <property type="entry name" value="RIBOSOMAL PROTEIN L25/GLN-TRNA SYNTHETASE, ANTI-CODON-BINDING DOMAIN-CONTAINING PROTEIN"/>
    <property type="match status" value="1"/>
</dbReference>
<feature type="domain" description="Large ribosomal subunit protein bL25 L25" evidence="7">
    <location>
        <begin position="7"/>
        <end position="94"/>
    </location>
</feature>
<accession>A0A0G9MY24</accession>
<comment type="caution">
    <text evidence="9">The sequence shown here is derived from an EMBL/GenBank/DDBJ whole genome shotgun (WGS) entry which is preliminary data.</text>
</comment>
<feature type="domain" description="Large ribosomal subunit protein bL25 beta" evidence="8">
    <location>
        <begin position="102"/>
        <end position="187"/>
    </location>
</feature>
<feature type="region of interest" description="Disordered" evidence="6">
    <location>
        <begin position="190"/>
        <end position="231"/>
    </location>
</feature>
<comment type="subunit">
    <text evidence="5">Part of the 50S ribosomal subunit; part of the 5S rRNA/L5/L18/L25 subcomplex. Contacts the 5S rRNA. Binds to the 5S rRNA independently of L5 and L18.</text>
</comment>
<keyword evidence="10" id="KW-1185">Reference proteome</keyword>
<dbReference type="NCBIfam" id="NF004128">
    <property type="entry name" value="PRK05618.1-2"/>
    <property type="match status" value="1"/>
</dbReference>
<dbReference type="InterPro" id="IPR020057">
    <property type="entry name" value="Ribosomal_bL25_b-dom"/>
</dbReference>
<dbReference type="Pfam" id="PF01386">
    <property type="entry name" value="Ribosomal_L25p"/>
    <property type="match status" value="1"/>
</dbReference>
<reference evidence="9 10" key="1">
    <citation type="submission" date="2015-04" db="EMBL/GenBank/DDBJ databases">
        <title>The draft genome sequence of Erythrobacter luteus KA37.</title>
        <authorList>
            <person name="Zhuang L."/>
            <person name="Liu Y."/>
            <person name="Shao Z."/>
        </authorList>
    </citation>
    <scope>NUCLEOTIDE SEQUENCE [LARGE SCALE GENOMIC DNA]</scope>
    <source>
        <strain evidence="9 10">KA37</strain>
    </source>
</reference>
<proteinExistence type="inferred from homology"/>
<dbReference type="NCBIfam" id="TIGR00731">
    <property type="entry name" value="bL25_bact_ctc"/>
    <property type="match status" value="1"/>
</dbReference>
<dbReference type="OrthoDB" id="9806411at2"/>
<evidence type="ECO:0000313" key="10">
    <source>
        <dbReference type="Proteomes" id="UP000053464"/>
    </source>
</evidence>
<evidence type="ECO:0000256" key="4">
    <source>
        <dbReference type="ARBA" id="ARBA00023274"/>
    </source>
</evidence>
<dbReference type="GO" id="GO:0008097">
    <property type="term" value="F:5S rRNA binding"/>
    <property type="evidence" value="ECO:0007669"/>
    <property type="project" value="InterPro"/>
</dbReference>
<dbReference type="InterPro" id="IPR011035">
    <property type="entry name" value="Ribosomal_bL25/Gln-tRNA_synth"/>
</dbReference>
<gene>
    <name evidence="5" type="primary">rplY</name>
    <name evidence="5" type="synonym">ctc</name>
    <name evidence="9" type="ORF">AAW00_03475</name>
</gene>
<dbReference type="Gene3D" id="2.40.240.10">
    <property type="entry name" value="Ribosomal Protein L25, Chain P"/>
    <property type="match status" value="1"/>
</dbReference>
<dbReference type="RefSeq" id="WP_047002901.1">
    <property type="nucleotide sequence ID" value="NZ_LBHB01000001.1"/>
</dbReference>